<reference evidence="1" key="1">
    <citation type="journal article" date="2020" name="mSystems">
        <title>Genome- and Community-Level Interaction Insights into Carbon Utilization and Element Cycling Functions of Hydrothermarchaeota in Hydrothermal Sediment.</title>
        <authorList>
            <person name="Zhou Z."/>
            <person name="Liu Y."/>
            <person name="Xu W."/>
            <person name="Pan J."/>
            <person name="Luo Z.H."/>
            <person name="Li M."/>
        </authorList>
    </citation>
    <scope>NUCLEOTIDE SEQUENCE [LARGE SCALE GENOMIC DNA]</scope>
    <source>
        <strain evidence="1">SpSt-609</strain>
    </source>
</reference>
<gene>
    <name evidence="1" type="ORF">ENT77_05775</name>
</gene>
<organism evidence="1">
    <name type="scientific">Fervidobacterium thailandense</name>
    <dbReference type="NCBI Taxonomy" id="1008305"/>
    <lineage>
        <taxon>Bacteria</taxon>
        <taxon>Thermotogati</taxon>
        <taxon>Thermotogota</taxon>
        <taxon>Thermotogae</taxon>
        <taxon>Thermotogales</taxon>
        <taxon>Fervidobacteriaceae</taxon>
        <taxon>Fervidobacterium</taxon>
    </lineage>
</organism>
<comment type="caution">
    <text evidence="1">The sequence shown here is derived from an EMBL/GenBank/DDBJ whole genome shotgun (WGS) entry which is preliminary data.</text>
</comment>
<protein>
    <recommendedName>
        <fullName evidence="2">Glycosyltransferase</fullName>
    </recommendedName>
</protein>
<dbReference type="InterPro" id="IPR029044">
    <property type="entry name" value="Nucleotide-diphossugar_trans"/>
</dbReference>
<evidence type="ECO:0008006" key="2">
    <source>
        <dbReference type="Google" id="ProtNLM"/>
    </source>
</evidence>
<evidence type="ECO:0000313" key="1">
    <source>
        <dbReference type="EMBL" id="HGU40689.1"/>
    </source>
</evidence>
<name>A0A7C4W3F6_9BACT</name>
<dbReference type="SUPFAM" id="SSF53448">
    <property type="entry name" value="Nucleotide-diphospho-sugar transferases"/>
    <property type="match status" value="1"/>
</dbReference>
<sequence length="286" mass="33180">MSRKYLIVTAANEKIEKFLISHWLTSLRENVALNNTEILVVDYGLSLEAKDLLRAKEVSIWLARRKDGLINNLRFLEVRDFLLNSSGNYEQVLICDSGDLIIQSDISHLFNFCQDKVRAVRERVSPNMDLLIKPGDTTLNLTEVKTILRGKPLINVGFMLFPVHLFIDLVTEMESVTLNLYRWGLETVLLNYILHRKGLLCELDIGYNFIPVTAGERYWIRDSKFFYRDGKLIPVVHNAGGSKLLRPIINFGYGKGYNKPRRLLIFLLRLFYQILSFLRKKVEKVK</sequence>
<dbReference type="AlphaFoldDB" id="A0A7C4W3F6"/>
<dbReference type="Gene3D" id="3.90.550.10">
    <property type="entry name" value="Spore Coat Polysaccharide Biosynthesis Protein SpsA, Chain A"/>
    <property type="match status" value="1"/>
</dbReference>
<accession>A0A7C4W3F6</accession>
<proteinExistence type="predicted"/>
<dbReference type="EMBL" id="DSZY01000028">
    <property type="protein sequence ID" value="HGU40689.1"/>
    <property type="molecule type" value="Genomic_DNA"/>
</dbReference>